<keyword evidence="13" id="KW-1185">Reference proteome</keyword>
<evidence type="ECO:0000259" key="9">
    <source>
        <dbReference type="PROSITE" id="PS50222"/>
    </source>
</evidence>
<feature type="transmembrane region" description="Helical" evidence="8">
    <location>
        <begin position="247"/>
        <end position="267"/>
    </location>
</feature>
<dbReference type="PROSITE" id="PS00018">
    <property type="entry name" value="EF_HAND_1"/>
    <property type="match status" value="2"/>
</dbReference>
<keyword evidence="3" id="KW-0106">Calcium</keyword>
<accession>A0A9P1G096</accession>
<dbReference type="GO" id="GO:0001518">
    <property type="term" value="C:voltage-gated sodium channel complex"/>
    <property type="evidence" value="ECO:0007669"/>
    <property type="project" value="TreeGrafter"/>
</dbReference>
<dbReference type="EMBL" id="CAMXCT020002035">
    <property type="protein sequence ID" value="CAL1148508.1"/>
    <property type="molecule type" value="Genomic_DNA"/>
</dbReference>
<evidence type="ECO:0000256" key="8">
    <source>
        <dbReference type="SAM" id="Phobius"/>
    </source>
</evidence>
<sequence length="674" mass="75618">ASDNEASRTDDEDVSHHRTRYADNWRPRSHKGHGEELRKSHTQQIRKSHQAVAEALDEEAAVTADGRRQLARKGTANLIDSEELPAWRKLCHKLVSWPGFDSFIGMIILANGLTIGVDTQVQARIPLGCDENCVCVHPGTVCRLADPWVAIVDYAFFGIYILELVLRFCAFGPRVVKSNWVKFDMFLVASATADIILKATAVDAEFLKQVMLVRLLRLARLARLVRLIVQFQTLWKLVNGLMSCANTLFWTFLLMSILSYIGALFGMDLCDYDLSLPPDHPYNVAALEYFRGLDNSVFTLVQLFTFDSIAAIYRPLVQHRPWLFFYFMAVLLVLSIALMNLVTAIMVEGALAIAEQDKSLRKNHEQAKKKRQMAQLKLMFDELDEDGSGELTLDEINAAPADVMQSLFEIAGTEDIPTLFEMLDYDGGGTLETDEFCEGIFKASTSAKPLELDRLMKQCRDILGNSRKALDILYGDGEGGTAKARKSKNRRSDSHRCVHSSGSGTDHSGSGGSARGSAMTPRSALAARAGDVFAAQDGKNTIASMESRVEALEQMALNMRRDTEKILDMLRLAKPRSPRPREVSNFKRAKGVCRGRSHDEPIECAPYPPEERPPSPLMDSRRLRKKPPIVYSWSANPPLDDDEVVHLRRRVAQLEAELRKQQMEQESYMEYGDQ</sequence>
<dbReference type="EMBL" id="CAMXCT030002035">
    <property type="protein sequence ID" value="CAL4782445.1"/>
    <property type="molecule type" value="Genomic_DNA"/>
</dbReference>
<keyword evidence="5 8" id="KW-0472">Membrane</keyword>
<reference evidence="10" key="1">
    <citation type="submission" date="2022-10" db="EMBL/GenBank/DDBJ databases">
        <authorList>
            <person name="Chen Y."/>
            <person name="Dougan E. K."/>
            <person name="Chan C."/>
            <person name="Rhodes N."/>
            <person name="Thang M."/>
        </authorList>
    </citation>
    <scope>NUCLEOTIDE SEQUENCE</scope>
</reference>
<feature type="coiled-coil region" evidence="6">
    <location>
        <begin position="644"/>
        <end position="671"/>
    </location>
</feature>
<keyword evidence="4 8" id="KW-1133">Transmembrane helix</keyword>
<evidence type="ECO:0000313" key="10">
    <source>
        <dbReference type="EMBL" id="CAI3995133.1"/>
    </source>
</evidence>
<evidence type="ECO:0000313" key="12">
    <source>
        <dbReference type="EMBL" id="CAL4782445.1"/>
    </source>
</evidence>
<dbReference type="PANTHER" id="PTHR10037:SF62">
    <property type="entry name" value="SODIUM CHANNEL PROTEIN 60E"/>
    <property type="match status" value="1"/>
</dbReference>
<evidence type="ECO:0000256" key="2">
    <source>
        <dbReference type="ARBA" id="ARBA00022692"/>
    </source>
</evidence>
<dbReference type="InterPro" id="IPR043203">
    <property type="entry name" value="VGCC_Ca_Na"/>
</dbReference>
<name>A0A9P1G096_9DINO</name>
<feature type="transmembrane region" description="Helical" evidence="8">
    <location>
        <begin position="323"/>
        <end position="347"/>
    </location>
</feature>
<dbReference type="InterPro" id="IPR002048">
    <property type="entry name" value="EF_hand_dom"/>
</dbReference>
<evidence type="ECO:0000256" key="5">
    <source>
        <dbReference type="ARBA" id="ARBA00023136"/>
    </source>
</evidence>
<feature type="non-terminal residue" evidence="10">
    <location>
        <position position="674"/>
    </location>
</feature>
<dbReference type="Gene3D" id="1.20.120.350">
    <property type="entry name" value="Voltage-gated potassium channels. Chain C"/>
    <property type="match status" value="1"/>
</dbReference>
<proteinExistence type="predicted"/>
<feature type="domain" description="EF-hand" evidence="9">
    <location>
        <begin position="411"/>
        <end position="446"/>
    </location>
</feature>
<feature type="compositionally biased region" description="Basic and acidic residues" evidence="7">
    <location>
        <begin position="1"/>
        <end position="39"/>
    </location>
</feature>
<evidence type="ECO:0000256" key="3">
    <source>
        <dbReference type="ARBA" id="ARBA00022837"/>
    </source>
</evidence>
<comment type="subcellular location">
    <subcellularLocation>
        <location evidence="1">Membrane</location>
        <topology evidence="1">Multi-pass membrane protein</topology>
    </subcellularLocation>
</comment>
<keyword evidence="6" id="KW-0175">Coiled coil</keyword>
<evidence type="ECO:0000256" key="6">
    <source>
        <dbReference type="SAM" id="Coils"/>
    </source>
</evidence>
<dbReference type="SUPFAM" id="SSF81324">
    <property type="entry name" value="Voltage-gated potassium channels"/>
    <property type="match status" value="1"/>
</dbReference>
<dbReference type="EMBL" id="CAMXCT010002035">
    <property type="protein sequence ID" value="CAI3995133.1"/>
    <property type="molecule type" value="Genomic_DNA"/>
</dbReference>
<dbReference type="SUPFAM" id="SSF47473">
    <property type="entry name" value="EF-hand"/>
    <property type="match status" value="1"/>
</dbReference>
<dbReference type="AlphaFoldDB" id="A0A9P1G096"/>
<gene>
    <name evidence="10" type="ORF">C1SCF055_LOCUS21729</name>
</gene>
<dbReference type="PANTHER" id="PTHR10037">
    <property type="entry name" value="VOLTAGE-GATED CATION CHANNEL CALCIUM AND SODIUM"/>
    <property type="match status" value="1"/>
</dbReference>
<dbReference type="SMART" id="SM00054">
    <property type="entry name" value="EFh"/>
    <property type="match status" value="2"/>
</dbReference>
<dbReference type="InterPro" id="IPR027359">
    <property type="entry name" value="Volt_channel_dom_sf"/>
</dbReference>
<feature type="domain" description="EF-hand" evidence="9">
    <location>
        <begin position="371"/>
        <end position="406"/>
    </location>
</feature>
<dbReference type="GO" id="GO:0005509">
    <property type="term" value="F:calcium ion binding"/>
    <property type="evidence" value="ECO:0007669"/>
    <property type="project" value="InterPro"/>
</dbReference>
<feature type="transmembrane region" description="Helical" evidence="8">
    <location>
        <begin position="297"/>
        <end position="316"/>
    </location>
</feature>
<dbReference type="Proteomes" id="UP001152797">
    <property type="component" value="Unassembled WGS sequence"/>
</dbReference>
<dbReference type="InterPro" id="IPR005821">
    <property type="entry name" value="Ion_trans_dom"/>
</dbReference>
<protein>
    <submittedName>
        <fullName evidence="12">Voltage-dependent T-type calcium channel subunit alpha-1H (Voltage-gated calcium channel subunit alpha Cav3.2)</fullName>
    </submittedName>
</protein>
<dbReference type="PROSITE" id="PS50222">
    <property type="entry name" value="EF_HAND_2"/>
    <property type="match status" value="2"/>
</dbReference>
<feature type="region of interest" description="Disordered" evidence="7">
    <location>
        <begin position="603"/>
        <end position="623"/>
    </location>
</feature>
<organism evidence="10">
    <name type="scientific">Cladocopium goreaui</name>
    <dbReference type="NCBI Taxonomy" id="2562237"/>
    <lineage>
        <taxon>Eukaryota</taxon>
        <taxon>Sar</taxon>
        <taxon>Alveolata</taxon>
        <taxon>Dinophyceae</taxon>
        <taxon>Suessiales</taxon>
        <taxon>Symbiodiniaceae</taxon>
        <taxon>Cladocopium</taxon>
    </lineage>
</organism>
<dbReference type="GO" id="GO:0005248">
    <property type="term" value="F:voltage-gated sodium channel activity"/>
    <property type="evidence" value="ECO:0007669"/>
    <property type="project" value="TreeGrafter"/>
</dbReference>
<dbReference type="InterPro" id="IPR011992">
    <property type="entry name" value="EF-hand-dom_pair"/>
</dbReference>
<evidence type="ECO:0000313" key="11">
    <source>
        <dbReference type="EMBL" id="CAL1148508.1"/>
    </source>
</evidence>
<dbReference type="Gene3D" id="1.10.238.10">
    <property type="entry name" value="EF-hand"/>
    <property type="match status" value="1"/>
</dbReference>
<keyword evidence="2 8" id="KW-0812">Transmembrane</keyword>
<comment type="caution">
    <text evidence="10">The sequence shown here is derived from an EMBL/GenBank/DDBJ whole genome shotgun (WGS) entry which is preliminary data.</text>
</comment>
<dbReference type="Pfam" id="PF00520">
    <property type="entry name" value="Ion_trans"/>
    <property type="match status" value="1"/>
</dbReference>
<dbReference type="InterPro" id="IPR018247">
    <property type="entry name" value="EF_Hand_1_Ca_BS"/>
</dbReference>
<feature type="region of interest" description="Disordered" evidence="7">
    <location>
        <begin position="1"/>
        <end position="44"/>
    </location>
</feature>
<evidence type="ECO:0000256" key="4">
    <source>
        <dbReference type="ARBA" id="ARBA00022989"/>
    </source>
</evidence>
<feature type="coiled-coil region" evidence="6">
    <location>
        <begin position="535"/>
        <end position="562"/>
    </location>
</feature>
<dbReference type="CDD" id="cd00051">
    <property type="entry name" value="EFh"/>
    <property type="match status" value="1"/>
</dbReference>
<feature type="transmembrane region" description="Helical" evidence="8">
    <location>
        <begin position="148"/>
        <end position="171"/>
    </location>
</feature>
<evidence type="ECO:0000256" key="1">
    <source>
        <dbReference type="ARBA" id="ARBA00004141"/>
    </source>
</evidence>
<dbReference type="Gene3D" id="1.10.287.70">
    <property type="match status" value="1"/>
</dbReference>
<feature type="region of interest" description="Disordered" evidence="7">
    <location>
        <begin position="478"/>
        <end position="523"/>
    </location>
</feature>
<reference evidence="11" key="2">
    <citation type="submission" date="2024-04" db="EMBL/GenBank/DDBJ databases">
        <authorList>
            <person name="Chen Y."/>
            <person name="Shah S."/>
            <person name="Dougan E. K."/>
            <person name="Thang M."/>
            <person name="Chan C."/>
        </authorList>
    </citation>
    <scope>NUCLEOTIDE SEQUENCE [LARGE SCALE GENOMIC DNA]</scope>
</reference>
<evidence type="ECO:0000313" key="13">
    <source>
        <dbReference type="Proteomes" id="UP001152797"/>
    </source>
</evidence>
<evidence type="ECO:0000256" key="7">
    <source>
        <dbReference type="SAM" id="MobiDB-lite"/>
    </source>
</evidence>
<dbReference type="OrthoDB" id="431647at2759"/>